<keyword evidence="1" id="KW-0805">Transcription regulation</keyword>
<dbReference type="PANTHER" id="PTHR43280:SF29">
    <property type="entry name" value="ARAC-FAMILY TRANSCRIPTIONAL REGULATOR"/>
    <property type="match status" value="1"/>
</dbReference>
<dbReference type="InterPro" id="IPR018060">
    <property type="entry name" value="HTH_AraC"/>
</dbReference>
<feature type="transmembrane region" description="Helical" evidence="4">
    <location>
        <begin position="41"/>
        <end position="62"/>
    </location>
</feature>
<keyword evidence="4" id="KW-0812">Transmembrane</keyword>
<feature type="domain" description="HTH araC/xylS-type" evidence="5">
    <location>
        <begin position="258"/>
        <end position="350"/>
    </location>
</feature>
<comment type="caution">
    <text evidence="6">The sequence shown here is derived from an EMBL/GenBank/DDBJ whole genome shotgun (WGS) entry which is preliminary data.</text>
</comment>
<keyword evidence="3" id="KW-0804">Transcription</keyword>
<evidence type="ECO:0000256" key="4">
    <source>
        <dbReference type="SAM" id="Phobius"/>
    </source>
</evidence>
<keyword evidence="4" id="KW-1133">Transmembrane helix</keyword>
<evidence type="ECO:0000256" key="2">
    <source>
        <dbReference type="ARBA" id="ARBA00023125"/>
    </source>
</evidence>
<feature type="transmembrane region" description="Helical" evidence="4">
    <location>
        <begin position="201"/>
        <end position="219"/>
    </location>
</feature>
<reference evidence="6" key="1">
    <citation type="submission" date="2020-01" db="EMBL/GenBank/DDBJ databases">
        <title>Muricauda ochracea sp. nov., isolated from a tidal flat of Garorim bay in Korea.</title>
        <authorList>
            <person name="Kim D."/>
            <person name="Yoo Y."/>
            <person name="Kim J.-J."/>
        </authorList>
    </citation>
    <scope>NUCLEOTIDE SEQUENCE</scope>
    <source>
        <strain evidence="6">JGD-17</strain>
    </source>
</reference>
<feature type="transmembrane region" description="Helical" evidence="4">
    <location>
        <begin position="110"/>
        <end position="131"/>
    </location>
</feature>
<dbReference type="PROSITE" id="PS01124">
    <property type="entry name" value="HTH_ARAC_FAMILY_2"/>
    <property type="match status" value="1"/>
</dbReference>
<feature type="transmembrane region" description="Helical" evidence="4">
    <location>
        <begin position="143"/>
        <end position="161"/>
    </location>
</feature>
<keyword evidence="7" id="KW-1185">Reference proteome</keyword>
<dbReference type="SUPFAM" id="SSF46689">
    <property type="entry name" value="Homeodomain-like"/>
    <property type="match status" value="1"/>
</dbReference>
<dbReference type="PANTHER" id="PTHR43280">
    <property type="entry name" value="ARAC-FAMILY TRANSCRIPTIONAL REGULATOR"/>
    <property type="match status" value="1"/>
</dbReference>
<keyword evidence="4" id="KW-0472">Membrane</keyword>
<sequence length="352" mass="40769">MNVATFGDVSLLLNALGAGNGFLLFIMFLRRNSRKCSYLNLTISLIFLTFSIIILNTIINSAGLSHFFKTFEDFSNAINFTLSPLLFIYIKSLSENENYLKAKSVHFVPFYLCITILLCSLISTTEIALFLRSRVLDSTALKVIWNLHFLTYILLPLKLLNNNRVKDLFLPKLLIFGVGLIWLLNLSLFVYSRVIEPVNPIVSLNIALGFTLIIVWYSFKKLNSTSNNYEQGKYLNINLNEQLQYQNIDKVIWEKKYFRKPGLNIRELSDILEIPYFKLSAHLNNVHHKNFNEYINSYRIKEVVHNLQSNLHYNYTIAGLAKKSGFKSTSSFYEAFKKETGTTPKDFIKRRF</sequence>
<dbReference type="EMBL" id="JAAABI010000006">
    <property type="protein sequence ID" value="NAY93113.1"/>
    <property type="molecule type" value="Genomic_DNA"/>
</dbReference>
<dbReference type="GO" id="GO:0043565">
    <property type="term" value="F:sequence-specific DNA binding"/>
    <property type="evidence" value="ECO:0007669"/>
    <property type="project" value="InterPro"/>
</dbReference>
<evidence type="ECO:0000313" key="7">
    <source>
        <dbReference type="Proteomes" id="UP000667650"/>
    </source>
</evidence>
<evidence type="ECO:0000313" key="6">
    <source>
        <dbReference type="EMBL" id="NAY93113.1"/>
    </source>
</evidence>
<keyword evidence="2" id="KW-0238">DNA-binding</keyword>
<dbReference type="RefSeq" id="WP_166524523.1">
    <property type="nucleotide sequence ID" value="NZ_JAAABI010000006.1"/>
</dbReference>
<feature type="transmembrane region" description="Helical" evidence="4">
    <location>
        <begin position="173"/>
        <end position="195"/>
    </location>
</feature>
<organism evidence="6 7">
    <name type="scientific">Flagellimonas ochracea</name>
    <dbReference type="NCBI Taxonomy" id="2696472"/>
    <lineage>
        <taxon>Bacteria</taxon>
        <taxon>Pseudomonadati</taxon>
        <taxon>Bacteroidota</taxon>
        <taxon>Flavobacteriia</taxon>
        <taxon>Flavobacteriales</taxon>
        <taxon>Flavobacteriaceae</taxon>
        <taxon>Flagellimonas</taxon>
    </lineage>
</organism>
<protein>
    <submittedName>
        <fullName evidence="6">Helix-turn-helix domain-containing protein</fullName>
    </submittedName>
</protein>
<dbReference type="InterPro" id="IPR009057">
    <property type="entry name" value="Homeodomain-like_sf"/>
</dbReference>
<dbReference type="AlphaFoldDB" id="A0A964WYS3"/>
<evidence type="ECO:0000259" key="5">
    <source>
        <dbReference type="PROSITE" id="PS01124"/>
    </source>
</evidence>
<feature type="transmembrane region" description="Helical" evidence="4">
    <location>
        <begin position="74"/>
        <end position="90"/>
    </location>
</feature>
<dbReference type="Proteomes" id="UP000667650">
    <property type="component" value="Unassembled WGS sequence"/>
</dbReference>
<name>A0A964WYS3_9FLAO</name>
<accession>A0A964WYS3</accession>
<evidence type="ECO:0000256" key="3">
    <source>
        <dbReference type="ARBA" id="ARBA00023163"/>
    </source>
</evidence>
<dbReference type="SMART" id="SM00342">
    <property type="entry name" value="HTH_ARAC"/>
    <property type="match status" value="1"/>
</dbReference>
<dbReference type="Gene3D" id="1.10.10.60">
    <property type="entry name" value="Homeodomain-like"/>
    <property type="match status" value="1"/>
</dbReference>
<dbReference type="GO" id="GO:0003700">
    <property type="term" value="F:DNA-binding transcription factor activity"/>
    <property type="evidence" value="ECO:0007669"/>
    <property type="project" value="InterPro"/>
</dbReference>
<proteinExistence type="predicted"/>
<dbReference type="Pfam" id="PF12833">
    <property type="entry name" value="HTH_18"/>
    <property type="match status" value="1"/>
</dbReference>
<evidence type="ECO:0000256" key="1">
    <source>
        <dbReference type="ARBA" id="ARBA00023015"/>
    </source>
</evidence>
<feature type="transmembrane region" description="Helical" evidence="4">
    <location>
        <begin position="12"/>
        <end position="29"/>
    </location>
</feature>
<gene>
    <name evidence="6" type="ORF">GTQ34_14445</name>
</gene>